<reference evidence="2 3" key="1">
    <citation type="submission" date="2023-09" db="EMBL/GenBank/DDBJ databases">
        <title>Genome completion map analysis of the actinomycetes C11-1.</title>
        <authorList>
            <person name="Qin P."/>
            <person name="Guan P."/>
        </authorList>
    </citation>
    <scope>NUCLEOTIDE SEQUENCE [LARGE SCALE GENOMIC DNA]</scope>
    <source>
        <strain evidence="2 3">C11-1</strain>
    </source>
</reference>
<protein>
    <submittedName>
        <fullName evidence="2">Uncharacterized protein</fullName>
    </submittedName>
</protein>
<feature type="region of interest" description="Disordered" evidence="1">
    <location>
        <begin position="101"/>
        <end position="133"/>
    </location>
</feature>
<evidence type="ECO:0000313" key="3">
    <source>
        <dbReference type="Proteomes" id="UP001303236"/>
    </source>
</evidence>
<keyword evidence="3" id="KW-1185">Reference proteome</keyword>
<dbReference type="EMBL" id="CP134500">
    <property type="protein sequence ID" value="WNF27084.1"/>
    <property type="molecule type" value="Genomic_DNA"/>
</dbReference>
<accession>A0ABY9VT21</accession>
<name>A0ABY9VT21_9ACTN</name>
<dbReference type="Proteomes" id="UP001303236">
    <property type="component" value="Chromosome"/>
</dbReference>
<gene>
    <name evidence="2" type="ORF">RI138_09665</name>
</gene>
<proteinExistence type="predicted"/>
<organism evidence="2 3">
    <name type="scientific">Streptomyces durocortorensis</name>
    <dbReference type="NCBI Taxonomy" id="2811104"/>
    <lineage>
        <taxon>Bacteria</taxon>
        <taxon>Bacillati</taxon>
        <taxon>Actinomycetota</taxon>
        <taxon>Actinomycetes</taxon>
        <taxon>Kitasatosporales</taxon>
        <taxon>Streptomycetaceae</taxon>
        <taxon>Streptomyces</taxon>
    </lineage>
</organism>
<sequence length="250" mass="26406">MAKALQKPGLPPGALRELNEALHQLHLLAGWPSCPDMARMSSSGSKSTIHAAFRKPDLPALTVVRALAYELAGLAGRDQDEEVHRFRELWISAAREYSVAGGGEEQPSQTAPGGVPAGAREPHDGDGSWALLHRRGSPQVDSDALTAASELDSAAWLNVIELAISAVLLSLFPVKTKAYEFLRNAKLPEEIYVAGAPDSIGYWVGIVGHVRSDSSLEGLMGLIESAEAVCGGGPRELQMLLGALSDAPGD</sequence>
<evidence type="ECO:0000256" key="1">
    <source>
        <dbReference type="SAM" id="MobiDB-lite"/>
    </source>
</evidence>
<evidence type="ECO:0000313" key="2">
    <source>
        <dbReference type="EMBL" id="WNF27084.1"/>
    </source>
</evidence>